<keyword evidence="3" id="KW-1185">Reference proteome</keyword>
<gene>
    <name evidence="2" type="ORF">HYH03_014542</name>
</gene>
<evidence type="ECO:0000313" key="2">
    <source>
        <dbReference type="EMBL" id="KAG2486859.1"/>
    </source>
</evidence>
<dbReference type="EMBL" id="JAEHOE010000106">
    <property type="protein sequence ID" value="KAG2486859.1"/>
    <property type="molecule type" value="Genomic_DNA"/>
</dbReference>
<feature type="region of interest" description="Disordered" evidence="1">
    <location>
        <begin position="151"/>
        <end position="187"/>
    </location>
</feature>
<comment type="caution">
    <text evidence="2">The sequence shown here is derived from an EMBL/GenBank/DDBJ whole genome shotgun (WGS) entry which is preliminary data.</text>
</comment>
<dbReference type="AlphaFoldDB" id="A0A835XW19"/>
<organism evidence="2 3">
    <name type="scientific">Edaphochlamys debaryana</name>
    <dbReference type="NCBI Taxonomy" id="47281"/>
    <lineage>
        <taxon>Eukaryota</taxon>
        <taxon>Viridiplantae</taxon>
        <taxon>Chlorophyta</taxon>
        <taxon>core chlorophytes</taxon>
        <taxon>Chlorophyceae</taxon>
        <taxon>CS clade</taxon>
        <taxon>Chlamydomonadales</taxon>
        <taxon>Chlamydomonadales incertae sedis</taxon>
        <taxon>Edaphochlamys</taxon>
    </lineage>
</organism>
<feature type="compositionally biased region" description="Low complexity" evidence="1">
    <location>
        <begin position="1"/>
        <end position="21"/>
    </location>
</feature>
<reference evidence="2" key="1">
    <citation type="journal article" date="2020" name="bioRxiv">
        <title>Comparative genomics of Chlamydomonas.</title>
        <authorList>
            <person name="Craig R.J."/>
            <person name="Hasan A.R."/>
            <person name="Ness R.W."/>
            <person name="Keightley P.D."/>
        </authorList>
    </citation>
    <scope>NUCLEOTIDE SEQUENCE</scope>
    <source>
        <strain evidence="2">CCAP 11/70</strain>
    </source>
</reference>
<protein>
    <submittedName>
        <fullName evidence="2">Uncharacterized protein</fullName>
    </submittedName>
</protein>
<feature type="region of interest" description="Disordered" evidence="1">
    <location>
        <begin position="1"/>
        <end position="55"/>
    </location>
</feature>
<name>A0A835XW19_9CHLO</name>
<evidence type="ECO:0000256" key="1">
    <source>
        <dbReference type="SAM" id="MobiDB-lite"/>
    </source>
</evidence>
<accession>A0A835XW19</accession>
<feature type="compositionally biased region" description="Low complexity" evidence="1">
    <location>
        <begin position="151"/>
        <end position="173"/>
    </location>
</feature>
<proteinExistence type="predicted"/>
<evidence type="ECO:0000313" key="3">
    <source>
        <dbReference type="Proteomes" id="UP000612055"/>
    </source>
</evidence>
<dbReference type="Proteomes" id="UP000612055">
    <property type="component" value="Unassembled WGS sequence"/>
</dbReference>
<sequence length="413" mass="40924">MPQAPGPASQGPAWSGSGSEAAESRGSGDDGCDCGECGDCGDDGGSHSDPSFGHALGSSRVASLQAAAHAALTGPREALAAGQVEALAVVLVPRGEASSGPERVPSAEPPALQGTAFACPHIPSSEVAGCLGDGHGGGAAGSFGECGSSDFSSGAANGGRRSSGSRLKRQLSGVSTSTQHHLGPRPGPPFTPALATHYYNAYATAAATTNDNASAFPGNTVTATPTAAVPASAGYLPAMPDAAAPLSSKLGRFLRATLPGPLPRQSRPWGGPQLDARLEGELAELLQGLGPSTGPREAQSGPVAAALSSASAGAAGEWLPPPACHSRPKLEALNASTGCAHEMQQSGRGVVSSSDEPYVSSRPASLTYGTGPRWPGSVNGPCGPAFLSRVCSLPRCATSLCPPFALHTIACPN</sequence>